<gene>
    <name evidence="9" type="ORF">BG006_008091</name>
</gene>
<evidence type="ECO:0000259" key="8">
    <source>
        <dbReference type="Pfam" id="PF01435"/>
    </source>
</evidence>
<dbReference type="Proteomes" id="UP000696485">
    <property type="component" value="Unassembled WGS sequence"/>
</dbReference>
<proteinExistence type="inferred from homology"/>
<comment type="cofactor">
    <cofactor evidence="6">
        <name>Zn(2+)</name>
        <dbReference type="ChEBI" id="CHEBI:29105"/>
    </cofactor>
    <text evidence="6">Binds 1 zinc ion per subunit.</text>
</comment>
<organism evidence="9 10">
    <name type="scientific">Podila minutissima</name>
    <dbReference type="NCBI Taxonomy" id="64525"/>
    <lineage>
        <taxon>Eukaryota</taxon>
        <taxon>Fungi</taxon>
        <taxon>Fungi incertae sedis</taxon>
        <taxon>Mucoromycota</taxon>
        <taxon>Mortierellomycotina</taxon>
        <taxon>Mortierellomycetes</taxon>
        <taxon>Mortierellales</taxon>
        <taxon>Mortierellaceae</taxon>
        <taxon>Podila</taxon>
    </lineage>
</organism>
<keyword evidence="5 6" id="KW-0482">Metalloprotease</keyword>
<evidence type="ECO:0000313" key="10">
    <source>
        <dbReference type="Proteomes" id="UP000696485"/>
    </source>
</evidence>
<dbReference type="Pfam" id="PF01435">
    <property type="entry name" value="Peptidase_M48"/>
    <property type="match status" value="1"/>
</dbReference>
<reference evidence="9" key="1">
    <citation type="journal article" date="2020" name="Fungal Divers.">
        <title>Resolving the Mortierellaceae phylogeny through synthesis of multi-gene phylogenetics and phylogenomics.</title>
        <authorList>
            <person name="Vandepol N."/>
            <person name="Liber J."/>
            <person name="Desiro A."/>
            <person name="Na H."/>
            <person name="Kennedy M."/>
            <person name="Barry K."/>
            <person name="Grigoriev I.V."/>
            <person name="Miller A.N."/>
            <person name="O'Donnell K."/>
            <person name="Stajich J.E."/>
            <person name="Bonito G."/>
        </authorList>
    </citation>
    <scope>NUCLEOTIDE SEQUENCE</scope>
    <source>
        <strain evidence="9">NVP1</strain>
    </source>
</reference>
<keyword evidence="1 6" id="KW-0645">Protease</keyword>
<dbReference type="GO" id="GO:0005743">
    <property type="term" value="C:mitochondrial inner membrane"/>
    <property type="evidence" value="ECO:0007669"/>
    <property type="project" value="TreeGrafter"/>
</dbReference>
<dbReference type="PANTHER" id="PTHR22726">
    <property type="entry name" value="METALLOENDOPEPTIDASE OMA1"/>
    <property type="match status" value="1"/>
</dbReference>
<feature type="coiled-coil region" evidence="7">
    <location>
        <begin position="392"/>
        <end position="422"/>
    </location>
</feature>
<evidence type="ECO:0000256" key="7">
    <source>
        <dbReference type="SAM" id="Coils"/>
    </source>
</evidence>
<evidence type="ECO:0000256" key="4">
    <source>
        <dbReference type="ARBA" id="ARBA00022833"/>
    </source>
</evidence>
<dbReference type="InterPro" id="IPR001915">
    <property type="entry name" value="Peptidase_M48"/>
</dbReference>
<dbReference type="EMBL" id="JAAAUY010000531">
    <property type="protein sequence ID" value="KAF9328797.1"/>
    <property type="molecule type" value="Genomic_DNA"/>
</dbReference>
<dbReference type="InterPro" id="IPR051156">
    <property type="entry name" value="Mito/Outer_Membr_Metalloprot"/>
</dbReference>
<dbReference type="GO" id="GO:0046872">
    <property type="term" value="F:metal ion binding"/>
    <property type="evidence" value="ECO:0007669"/>
    <property type="project" value="UniProtKB-KW"/>
</dbReference>
<evidence type="ECO:0000256" key="6">
    <source>
        <dbReference type="RuleBase" id="RU003983"/>
    </source>
</evidence>
<dbReference type="GO" id="GO:0004222">
    <property type="term" value="F:metalloendopeptidase activity"/>
    <property type="evidence" value="ECO:0007669"/>
    <property type="project" value="InterPro"/>
</dbReference>
<keyword evidence="2" id="KW-0479">Metal-binding</keyword>
<dbReference type="PANTHER" id="PTHR22726:SF18">
    <property type="entry name" value="PEPTIDASE M48 DOMAIN-CONTAINING PROTEIN"/>
    <property type="match status" value="1"/>
</dbReference>
<name>A0A9P5SGG0_9FUNG</name>
<dbReference type="GO" id="GO:0034982">
    <property type="term" value="P:mitochondrial protein processing"/>
    <property type="evidence" value="ECO:0007669"/>
    <property type="project" value="TreeGrafter"/>
</dbReference>
<evidence type="ECO:0000313" key="9">
    <source>
        <dbReference type="EMBL" id="KAF9328797.1"/>
    </source>
</evidence>
<evidence type="ECO:0000256" key="1">
    <source>
        <dbReference type="ARBA" id="ARBA00022670"/>
    </source>
</evidence>
<evidence type="ECO:0000256" key="3">
    <source>
        <dbReference type="ARBA" id="ARBA00022801"/>
    </source>
</evidence>
<keyword evidence="3 6" id="KW-0378">Hydrolase</keyword>
<comment type="similarity">
    <text evidence="6">Belongs to the peptidase M48 family.</text>
</comment>
<sequence length="427" mass="48506">MRQLPHRAFHAAPPTRFFTSPSSHSSLARIAELIPLHGCLLTSLMFYTLLSPTTAWFHTPMLLRARRSLRGVSLALSTALLGLLAASMLETAPNEERVRLLARPPEYPHPDATELMQIQREIEKPTVVTDPEDPRVRRAKLCLTRLLRGVEDDGIHLKAFPPSDEELESLVGASKDQEVDPDKALQQENARFGDQPFRVIVTEDRDELAGSFVGRNIILGPQCFEYEEYNPQFLDVVVAHELGHLVQEHYLETRGSGKSATGVESFLTGAAYYLRTITWSFFGRFGPVINGLWEVHQDKVIHRAVLGPCNHQLEHEADQLSIKLLARAGFDPQVVPAFWRWNEWDLRRKQARLAAWEASSGSRSKEEEEAAILPKCRARMEAWLNATHPSHRERAESMARAAEEIREQWAETERRKKEYLDAVNVCT</sequence>
<protein>
    <recommendedName>
        <fullName evidence="8">Peptidase M48 domain-containing protein</fullName>
    </recommendedName>
</protein>
<comment type="caution">
    <text evidence="9">The sequence shown here is derived from an EMBL/GenBank/DDBJ whole genome shotgun (WGS) entry which is preliminary data.</text>
</comment>
<accession>A0A9P5SGG0</accession>
<evidence type="ECO:0000256" key="5">
    <source>
        <dbReference type="ARBA" id="ARBA00023049"/>
    </source>
</evidence>
<feature type="domain" description="Peptidase M48" evidence="8">
    <location>
        <begin position="230"/>
        <end position="398"/>
    </location>
</feature>
<dbReference type="AlphaFoldDB" id="A0A9P5SGG0"/>
<keyword evidence="7" id="KW-0175">Coiled coil</keyword>
<dbReference type="GO" id="GO:0006515">
    <property type="term" value="P:protein quality control for misfolded or incompletely synthesized proteins"/>
    <property type="evidence" value="ECO:0007669"/>
    <property type="project" value="TreeGrafter"/>
</dbReference>
<keyword evidence="10" id="KW-1185">Reference proteome</keyword>
<keyword evidence="4 6" id="KW-0862">Zinc</keyword>
<evidence type="ECO:0000256" key="2">
    <source>
        <dbReference type="ARBA" id="ARBA00022723"/>
    </source>
</evidence>